<organism evidence="1 2">
    <name type="scientific">Sporomusa malonica</name>
    <dbReference type="NCBI Taxonomy" id="112901"/>
    <lineage>
        <taxon>Bacteria</taxon>
        <taxon>Bacillati</taxon>
        <taxon>Bacillota</taxon>
        <taxon>Negativicutes</taxon>
        <taxon>Selenomonadales</taxon>
        <taxon>Sporomusaceae</taxon>
        <taxon>Sporomusa</taxon>
    </lineage>
</organism>
<dbReference type="InterPro" id="IPR029062">
    <property type="entry name" value="Class_I_gatase-like"/>
</dbReference>
<dbReference type="AlphaFoldDB" id="A0A1W1ZNQ8"/>
<keyword evidence="1" id="KW-0315">Glutamine amidotransferase</keyword>
<accession>A0A1W1ZNQ8</accession>
<dbReference type="PANTHER" id="PTHR43235:SF1">
    <property type="entry name" value="GLUTAMINE AMIDOTRANSFERASE PB2B2.05-RELATED"/>
    <property type="match status" value="1"/>
</dbReference>
<dbReference type="PANTHER" id="PTHR43235">
    <property type="entry name" value="GLUTAMINE AMIDOTRANSFERASE PB2B2.05-RELATED"/>
    <property type="match status" value="1"/>
</dbReference>
<dbReference type="Gene3D" id="3.40.50.880">
    <property type="match status" value="1"/>
</dbReference>
<keyword evidence="1" id="KW-0808">Transferase</keyword>
<dbReference type="EMBL" id="FWXI01000004">
    <property type="protein sequence ID" value="SMC49852.1"/>
    <property type="molecule type" value="Genomic_DNA"/>
</dbReference>
<dbReference type="InterPro" id="IPR011697">
    <property type="entry name" value="Peptidase_C26"/>
</dbReference>
<dbReference type="STRING" id="112901.SAMN04488500_10473"/>
<dbReference type="GO" id="GO:0033969">
    <property type="term" value="F:gamma-glutamyl-gamma-aminobutyrate hydrolase activity"/>
    <property type="evidence" value="ECO:0007669"/>
    <property type="project" value="TreeGrafter"/>
</dbReference>
<gene>
    <name evidence="1" type="ORF">SAMN04488500_10473</name>
</gene>
<name>A0A1W1ZNQ8_9FIRM</name>
<dbReference type="CDD" id="cd01745">
    <property type="entry name" value="GATase1_2"/>
    <property type="match status" value="1"/>
</dbReference>
<evidence type="ECO:0000313" key="2">
    <source>
        <dbReference type="Proteomes" id="UP000192738"/>
    </source>
</evidence>
<dbReference type="OrthoDB" id="9813383at2"/>
<dbReference type="GO" id="GO:0005829">
    <property type="term" value="C:cytosol"/>
    <property type="evidence" value="ECO:0007669"/>
    <property type="project" value="TreeGrafter"/>
</dbReference>
<dbReference type="SUPFAM" id="SSF52317">
    <property type="entry name" value="Class I glutamine amidotransferase-like"/>
    <property type="match status" value="1"/>
</dbReference>
<protein>
    <submittedName>
        <fullName evidence="1">Putative glutamine amidotransferase</fullName>
    </submittedName>
</protein>
<dbReference type="InterPro" id="IPR044668">
    <property type="entry name" value="PuuD-like"/>
</dbReference>
<dbReference type="FunFam" id="3.40.50.880:FF:000030">
    <property type="entry name" value="Gamma-glutamyl-gamma-aminobutyrate hydrolase PuuD"/>
    <property type="match status" value="1"/>
</dbReference>
<dbReference type="GO" id="GO:0016740">
    <property type="term" value="F:transferase activity"/>
    <property type="evidence" value="ECO:0007669"/>
    <property type="project" value="UniProtKB-KW"/>
</dbReference>
<reference evidence="1 2" key="1">
    <citation type="submission" date="2017-04" db="EMBL/GenBank/DDBJ databases">
        <authorList>
            <person name="Afonso C.L."/>
            <person name="Miller P.J."/>
            <person name="Scott M.A."/>
            <person name="Spackman E."/>
            <person name="Goraichik I."/>
            <person name="Dimitrov K.M."/>
            <person name="Suarez D.L."/>
            <person name="Swayne D.E."/>
        </authorList>
    </citation>
    <scope>NUCLEOTIDE SEQUENCE [LARGE SCALE GENOMIC DNA]</scope>
    <source>
        <strain evidence="1 2">DSM 5090</strain>
    </source>
</reference>
<proteinExistence type="predicted"/>
<dbReference type="Proteomes" id="UP000192738">
    <property type="component" value="Unassembled WGS sequence"/>
</dbReference>
<sequence length="237" mass="26419">MLITDGGFFPGMERMYINQEYVRALSLAGAVPLLLPVIEDEEDAIREQIERVDGVLLSGGHDVNPLTYGEEPQRQLGFIFPEVDEHQVAAARIAASLQKPMFGICRGMQIMNVAFGGTLYQDLSQVSEQHLKHFQQSKMYVPGHTVEISEGSRLHQVFGQETILTNSFHHQAVKDIAPGFVVNARAKDGVIEGMERSDGVFTLAVQWHPEMMVDKNADMLNLIRAFVRAVATKQRGQ</sequence>
<evidence type="ECO:0000313" key="1">
    <source>
        <dbReference type="EMBL" id="SMC49852.1"/>
    </source>
</evidence>
<keyword evidence="2" id="KW-1185">Reference proteome</keyword>
<dbReference type="Pfam" id="PF07722">
    <property type="entry name" value="Peptidase_C26"/>
    <property type="match status" value="1"/>
</dbReference>
<dbReference type="GO" id="GO:0006598">
    <property type="term" value="P:polyamine catabolic process"/>
    <property type="evidence" value="ECO:0007669"/>
    <property type="project" value="TreeGrafter"/>
</dbReference>
<dbReference type="PROSITE" id="PS51273">
    <property type="entry name" value="GATASE_TYPE_1"/>
    <property type="match status" value="1"/>
</dbReference>